<proteinExistence type="predicted"/>
<sequence length="146" mass="16062">MASSQNPPTLASRNSQQLPNSRERQWQQSLDLQLVCQIPPASFCLCSMPEILQLCHAPLERSSKRSTLLLVKSGKLQPGRICPGSTRCPARPHWGQQGTLGTLITRCKSNTVELRQADLLLAGHTDLPSEAVRVTRLAGDELSEPR</sequence>
<reference evidence="2 3" key="1">
    <citation type="journal article" date="2024" name="Nat. Commun.">
        <title>Phylogenomics reveals the evolutionary origins of lichenization in chlorophyte algae.</title>
        <authorList>
            <person name="Puginier C."/>
            <person name="Libourel C."/>
            <person name="Otte J."/>
            <person name="Skaloud P."/>
            <person name="Haon M."/>
            <person name="Grisel S."/>
            <person name="Petersen M."/>
            <person name="Berrin J.G."/>
            <person name="Delaux P.M."/>
            <person name="Dal Grande F."/>
            <person name="Keller J."/>
        </authorList>
    </citation>
    <scope>NUCLEOTIDE SEQUENCE [LARGE SCALE GENOMIC DNA]</scope>
    <source>
        <strain evidence="2 3">SAG 2036</strain>
    </source>
</reference>
<gene>
    <name evidence="2" type="ORF">WJX73_004722</name>
</gene>
<protein>
    <submittedName>
        <fullName evidence="2">Uncharacterized protein</fullName>
    </submittedName>
</protein>
<comment type="caution">
    <text evidence="2">The sequence shown here is derived from an EMBL/GenBank/DDBJ whole genome shotgun (WGS) entry which is preliminary data.</text>
</comment>
<accession>A0AAW1NY11</accession>
<dbReference type="Proteomes" id="UP001465755">
    <property type="component" value="Unassembled WGS sequence"/>
</dbReference>
<feature type="region of interest" description="Disordered" evidence="1">
    <location>
        <begin position="1"/>
        <end position="23"/>
    </location>
</feature>
<dbReference type="EMBL" id="JALJOQ010000093">
    <property type="protein sequence ID" value="KAK9798972.1"/>
    <property type="molecule type" value="Genomic_DNA"/>
</dbReference>
<organism evidence="2 3">
    <name type="scientific">Symbiochloris irregularis</name>
    <dbReference type="NCBI Taxonomy" id="706552"/>
    <lineage>
        <taxon>Eukaryota</taxon>
        <taxon>Viridiplantae</taxon>
        <taxon>Chlorophyta</taxon>
        <taxon>core chlorophytes</taxon>
        <taxon>Trebouxiophyceae</taxon>
        <taxon>Trebouxiales</taxon>
        <taxon>Trebouxiaceae</taxon>
        <taxon>Symbiochloris</taxon>
    </lineage>
</organism>
<evidence type="ECO:0000256" key="1">
    <source>
        <dbReference type="SAM" id="MobiDB-lite"/>
    </source>
</evidence>
<name>A0AAW1NY11_9CHLO</name>
<evidence type="ECO:0000313" key="3">
    <source>
        <dbReference type="Proteomes" id="UP001465755"/>
    </source>
</evidence>
<keyword evidence="3" id="KW-1185">Reference proteome</keyword>
<evidence type="ECO:0000313" key="2">
    <source>
        <dbReference type="EMBL" id="KAK9798972.1"/>
    </source>
</evidence>
<dbReference type="AlphaFoldDB" id="A0AAW1NY11"/>